<evidence type="ECO:0000313" key="1">
    <source>
        <dbReference type="EMBL" id="KAI0088343.1"/>
    </source>
</evidence>
<dbReference type="Proteomes" id="UP001055072">
    <property type="component" value="Unassembled WGS sequence"/>
</dbReference>
<name>A0ACB8U281_9APHY</name>
<organism evidence="1 2">
    <name type="scientific">Irpex rosettiformis</name>
    <dbReference type="NCBI Taxonomy" id="378272"/>
    <lineage>
        <taxon>Eukaryota</taxon>
        <taxon>Fungi</taxon>
        <taxon>Dikarya</taxon>
        <taxon>Basidiomycota</taxon>
        <taxon>Agaricomycotina</taxon>
        <taxon>Agaricomycetes</taxon>
        <taxon>Polyporales</taxon>
        <taxon>Irpicaceae</taxon>
        <taxon>Irpex</taxon>
    </lineage>
</organism>
<reference evidence="1" key="1">
    <citation type="journal article" date="2021" name="Environ. Microbiol.">
        <title>Gene family expansions and transcriptome signatures uncover fungal adaptations to wood decay.</title>
        <authorList>
            <person name="Hage H."/>
            <person name="Miyauchi S."/>
            <person name="Viragh M."/>
            <person name="Drula E."/>
            <person name="Min B."/>
            <person name="Chaduli D."/>
            <person name="Navarro D."/>
            <person name="Favel A."/>
            <person name="Norest M."/>
            <person name="Lesage-Meessen L."/>
            <person name="Balint B."/>
            <person name="Merenyi Z."/>
            <person name="de Eugenio L."/>
            <person name="Morin E."/>
            <person name="Martinez A.T."/>
            <person name="Baldrian P."/>
            <person name="Stursova M."/>
            <person name="Martinez M.J."/>
            <person name="Novotny C."/>
            <person name="Magnuson J.K."/>
            <person name="Spatafora J.W."/>
            <person name="Maurice S."/>
            <person name="Pangilinan J."/>
            <person name="Andreopoulos W."/>
            <person name="LaButti K."/>
            <person name="Hundley H."/>
            <person name="Na H."/>
            <person name="Kuo A."/>
            <person name="Barry K."/>
            <person name="Lipzen A."/>
            <person name="Henrissat B."/>
            <person name="Riley R."/>
            <person name="Ahrendt S."/>
            <person name="Nagy L.G."/>
            <person name="Grigoriev I.V."/>
            <person name="Martin F."/>
            <person name="Rosso M.N."/>
        </authorList>
    </citation>
    <scope>NUCLEOTIDE SEQUENCE</scope>
    <source>
        <strain evidence="1">CBS 384.51</strain>
    </source>
</reference>
<proteinExistence type="predicted"/>
<gene>
    <name evidence="1" type="ORF">BDY19DRAFT_193533</name>
</gene>
<keyword evidence="2" id="KW-1185">Reference proteome</keyword>
<dbReference type="EMBL" id="MU274914">
    <property type="protein sequence ID" value="KAI0088343.1"/>
    <property type="molecule type" value="Genomic_DNA"/>
</dbReference>
<protein>
    <submittedName>
        <fullName evidence="1">Uncharacterized protein</fullName>
    </submittedName>
</protein>
<sequence length="235" mass="26373">MSRKARSKQPSPTRKMGQSGSSKPEAARPPIVSNGPKIFLYHQIWRALLRGVDSPDLKRPPLPVELVRLISRLAGLCTPDSTRVFICTKQVNVRSNGPFEAKLWFCTSPFDDYALKHVAAAQLLTTSNDQGWASDRGSWTWFEWGVFANAEEATNLAKAKCESQGWTTSHKNRGAVQEPQELLGPVVTVDDGMWEGFAEGSVLAVRVCARFPLWANHAHRAEIKFWRWFEPVIDL</sequence>
<comment type="caution">
    <text evidence="1">The sequence shown here is derived from an EMBL/GenBank/DDBJ whole genome shotgun (WGS) entry which is preliminary data.</text>
</comment>
<accession>A0ACB8U281</accession>
<evidence type="ECO:0000313" key="2">
    <source>
        <dbReference type="Proteomes" id="UP001055072"/>
    </source>
</evidence>